<dbReference type="Proteomes" id="UP000996601">
    <property type="component" value="Unassembled WGS sequence"/>
</dbReference>
<sequence length="154" mass="17227">MADGDLDIVIGPLSQKAPSVTYRDFATEPHSLYCGAAHPLFARNDKDLDMKDIENSRFCVRRYRHFDDLYIVGHPRASASAVEMEAQAMMILSGHFIGFLPCHFAEPWVKTGELRALKKGTFDFSSTHRIAYRTANAANPLVVAFLQALLEPAR</sequence>
<dbReference type="PANTHER" id="PTHR30126:SF98">
    <property type="entry name" value="HTH-TYPE TRANSCRIPTIONAL ACTIVATOR BAUR"/>
    <property type="match status" value="1"/>
</dbReference>
<protein>
    <submittedName>
        <fullName evidence="5">Substrate-binding domain-containing protein</fullName>
    </submittedName>
</protein>
<evidence type="ECO:0000313" key="5">
    <source>
        <dbReference type="EMBL" id="MCQ4633547.1"/>
    </source>
</evidence>
<evidence type="ECO:0000313" key="6">
    <source>
        <dbReference type="Proteomes" id="UP000996601"/>
    </source>
</evidence>
<evidence type="ECO:0000256" key="1">
    <source>
        <dbReference type="ARBA" id="ARBA00009437"/>
    </source>
</evidence>
<accession>A0ABT1REC3</accession>
<dbReference type="CDD" id="cd05466">
    <property type="entry name" value="PBP2_LTTR_substrate"/>
    <property type="match status" value="1"/>
</dbReference>
<name>A0ABT1REC3_9HYPH</name>
<dbReference type="Pfam" id="PF03466">
    <property type="entry name" value="LysR_substrate"/>
    <property type="match status" value="1"/>
</dbReference>
<keyword evidence="2" id="KW-0805">Transcription regulation</keyword>
<keyword evidence="3" id="KW-0804">Transcription</keyword>
<dbReference type="RefSeq" id="WP_256120163.1">
    <property type="nucleotide sequence ID" value="NZ_WHSB02000013.1"/>
</dbReference>
<dbReference type="EMBL" id="WHSB02000013">
    <property type="protein sequence ID" value="MCQ4633547.1"/>
    <property type="molecule type" value="Genomic_DNA"/>
</dbReference>
<evidence type="ECO:0000259" key="4">
    <source>
        <dbReference type="Pfam" id="PF03466"/>
    </source>
</evidence>
<evidence type="ECO:0000256" key="3">
    <source>
        <dbReference type="ARBA" id="ARBA00023163"/>
    </source>
</evidence>
<dbReference type="PANTHER" id="PTHR30126">
    <property type="entry name" value="HTH-TYPE TRANSCRIPTIONAL REGULATOR"/>
    <property type="match status" value="1"/>
</dbReference>
<dbReference type="Gene3D" id="3.40.190.10">
    <property type="entry name" value="Periplasmic binding protein-like II"/>
    <property type="match status" value="2"/>
</dbReference>
<comment type="caution">
    <text evidence="5">The sequence shown here is derived from an EMBL/GenBank/DDBJ whole genome shotgun (WGS) entry which is preliminary data.</text>
</comment>
<dbReference type="InterPro" id="IPR005119">
    <property type="entry name" value="LysR_subst-bd"/>
</dbReference>
<comment type="similarity">
    <text evidence="1">Belongs to the LysR transcriptional regulatory family.</text>
</comment>
<proteinExistence type="inferred from homology"/>
<reference evidence="5" key="1">
    <citation type="submission" date="2021-07" db="EMBL/GenBank/DDBJ databases">
        <title>Shinella sp. nov., a novel member of the genus Shinella from water.</title>
        <authorList>
            <person name="Deng Y."/>
        </authorList>
    </citation>
    <scope>NUCLEOTIDE SEQUENCE</scope>
    <source>
        <strain evidence="5">CPCC 100929</strain>
    </source>
</reference>
<feature type="domain" description="LysR substrate-binding" evidence="4">
    <location>
        <begin position="2"/>
        <end position="151"/>
    </location>
</feature>
<gene>
    <name evidence="5" type="ORF">GB927_026145</name>
</gene>
<dbReference type="SUPFAM" id="SSF53850">
    <property type="entry name" value="Periplasmic binding protein-like II"/>
    <property type="match status" value="1"/>
</dbReference>
<evidence type="ECO:0000256" key="2">
    <source>
        <dbReference type="ARBA" id="ARBA00023015"/>
    </source>
</evidence>
<keyword evidence="6" id="KW-1185">Reference proteome</keyword>
<organism evidence="5 6">
    <name type="scientific">Shinella lacus</name>
    <dbReference type="NCBI Taxonomy" id="2654216"/>
    <lineage>
        <taxon>Bacteria</taxon>
        <taxon>Pseudomonadati</taxon>
        <taxon>Pseudomonadota</taxon>
        <taxon>Alphaproteobacteria</taxon>
        <taxon>Hyphomicrobiales</taxon>
        <taxon>Rhizobiaceae</taxon>
        <taxon>Shinella</taxon>
    </lineage>
</organism>